<keyword evidence="2 5" id="KW-0812">Transmembrane</keyword>
<accession>A0A381R7M8</accession>
<evidence type="ECO:0000313" key="6">
    <source>
        <dbReference type="EMBL" id="SUZ87745.1"/>
    </source>
</evidence>
<gene>
    <name evidence="6" type="ORF">METZ01_LOCUS40599</name>
</gene>
<evidence type="ECO:0000256" key="4">
    <source>
        <dbReference type="ARBA" id="ARBA00023136"/>
    </source>
</evidence>
<protein>
    <recommendedName>
        <fullName evidence="7">Membrane transporter protein</fullName>
    </recommendedName>
</protein>
<dbReference type="PANTHER" id="PTHR43701">
    <property type="entry name" value="MEMBRANE TRANSPORTER PROTEIN MJ0441-RELATED"/>
    <property type="match status" value="1"/>
</dbReference>
<organism evidence="6">
    <name type="scientific">marine metagenome</name>
    <dbReference type="NCBI Taxonomy" id="408172"/>
    <lineage>
        <taxon>unclassified sequences</taxon>
        <taxon>metagenomes</taxon>
        <taxon>ecological metagenomes</taxon>
    </lineage>
</organism>
<feature type="transmembrane region" description="Helical" evidence="5">
    <location>
        <begin position="105"/>
        <end position="130"/>
    </location>
</feature>
<feature type="transmembrane region" description="Helical" evidence="5">
    <location>
        <begin position="337"/>
        <end position="359"/>
    </location>
</feature>
<dbReference type="InterPro" id="IPR002781">
    <property type="entry name" value="TM_pro_TauE-like"/>
</dbReference>
<feature type="transmembrane region" description="Helical" evidence="5">
    <location>
        <begin position="267"/>
        <end position="292"/>
    </location>
</feature>
<dbReference type="EMBL" id="UINC01001738">
    <property type="protein sequence ID" value="SUZ87745.1"/>
    <property type="molecule type" value="Genomic_DNA"/>
</dbReference>
<proteinExistence type="predicted"/>
<feature type="transmembrane region" description="Helical" evidence="5">
    <location>
        <begin position="298"/>
        <end position="325"/>
    </location>
</feature>
<dbReference type="Pfam" id="PF01925">
    <property type="entry name" value="TauE"/>
    <property type="match status" value="1"/>
</dbReference>
<feature type="transmembrane region" description="Helical" evidence="5">
    <location>
        <begin position="407"/>
        <end position="428"/>
    </location>
</feature>
<dbReference type="PANTHER" id="PTHR43701:SF12">
    <property type="entry name" value="MEMBRANE TRANSPORTER PROTEIN YTNM-RELATED"/>
    <property type="match status" value="1"/>
</dbReference>
<sequence>MKRLILVMLLALFSMAYLNTVLAGGAPPPKDLLTGRFTQVDSRNRTAVFTKEGNKESQVLVLSVSMTEDNIPINKKVMVTLDKETGGNVIKDISIMFMDMTLQKIIALMVIGLVGGLLSGFIGSGGAFVLTPAMMSLGAPGAVAVASNMCHKFPKAMVGAYKRYKYGQVDLKLALVMAATAIIGVQMGVQVQKNILENWGNAGSNLYVSVVFVFVLIIVGGFVSYDAYKLLKNRHIEGGQKVPKMAESLMKLEIPPMMEFKVAKVRISAWVTIPIGLATGMLAATIAVGGFIGVPGMIYVVGASAVVASATELGIAFIMGAWGSIQWGLSGLIDIRLTLLILSTSLIGVQLGALGTTYVKDYMIKVVMAATMLVVAVSRGAKIPGYLSDIGWQDALDANLVFLLNNISFWALVAALSIAGMIITVAMIKGIVAHRVVGDS</sequence>
<evidence type="ECO:0000256" key="2">
    <source>
        <dbReference type="ARBA" id="ARBA00022692"/>
    </source>
</evidence>
<feature type="transmembrane region" description="Helical" evidence="5">
    <location>
        <begin position="171"/>
        <end position="191"/>
    </location>
</feature>
<evidence type="ECO:0008006" key="7">
    <source>
        <dbReference type="Google" id="ProtNLM"/>
    </source>
</evidence>
<evidence type="ECO:0000256" key="3">
    <source>
        <dbReference type="ARBA" id="ARBA00022989"/>
    </source>
</evidence>
<feature type="transmembrane region" description="Helical" evidence="5">
    <location>
        <begin position="206"/>
        <end position="225"/>
    </location>
</feature>
<dbReference type="AlphaFoldDB" id="A0A381R7M8"/>
<name>A0A381R7M8_9ZZZZ</name>
<dbReference type="InterPro" id="IPR051598">
    <property type="entry name" value="TSUP/Inactive_protease-like"/>
</dbReference>
<evidence type="ECO:0000256" key="5">
    <source>
        <dbReference type="SAM" id="Phobius"/>
    </source>
</evidence>
<keyword evidence="4 5" id="KW-0472">Membrane</keyword>
<comment type="subcellular location">
    <subcellularLocation>
        <location evidence="1">Membrane</location>
        <topology evidence="1">Multi-pass membrane protein</topology>
    </subcellularLocation>
</comment>
<dbReference type="GO" id="GO:0016020">
    <property type="term" value="C:membrane"/>
    <property type="evidence" value="ECO:0007669"/>
    <property type="project" value="UniProtKB-SubCell"/>
</dbReference>
<reference evidence="6" key="1">
    <citation type="submission" date="2018-05" db="EMBL/GenBank/DDBJ databases">
        <authorList>
            <person name="Lanie J.A."/>
            <person name="Ng W.-L."/>
            <person name="Kazmierczak K.M."/>
            <person name="Andrzejewski T.M."/>
            <person name="Davidsen T.M."/>
            <person name="Wayne K.J."/>
            <person name="Tettelin H."/>
            <person name="Glass J.I."/>
            <person name="Rusch D."/>
            <person name="Podicherti R."/>
            <person name="Tsui H.-C.T."/>
            <person name="Winkler M.E."/>
        </authorList>
    </citation>
    <scope>NUCLEOTIDE SEQUENCE</scope>
</reference>
<evidence type="ECO:0000256" key="1">
    <source>
        <dbReference type="ARBA" id="ARBA00004141"/>
    </source>
</evidence>
<keyword evidence="3 5" id="KW-1133">Transmembrane helix</keyword>